<dbReference type="FunFam" id="3.30.559.10:FF:000007">
    <property type="entry name" value="Dihydrolipoamide acetyltransferase component of pyruvate dehydrogenase complex"/>
    <property type="match status" value="1"/>
</dbReference>
<comment type="similarity">
    <text evidence="2 6">Belongs to the 2-oxoacid dehydrogenase family.</text>
</comment>
<evidence type="ECO:0000259" key="9">
    <source>
        <dbReference type="PROSITE" id="PS51826"/>
    </source>
</evidence>
<dbReference type="GO" id="GO:0031405">
    <property type="term" value="F:lipoic acid binding"/>
    <property type="evidence" value="ECO:0007669"/>
    <property type="project" value="TreeGrafter"/>
</dbReference>
<evidence type="ECO:0000256" key="3">
    <source>
        <dbReference type="ARBA" id="ARBA00022679"/>
    </source>
</evidence>
<feature type="region of interest" description="Disordered" evidence="7">
    <location>
        <begin position="153"/>
        <end position="180"/>
    </location>
</feature>
<dbReference type="InterPro" id="IPR036625">
    <property type="entry name" value="E3-bd_dom_sf"/>
</dbReference>
<dbReference type="PANTHER" id="PTHR43178">
    <property type="entry name" value="DIHYDROLIPOAMIDE ACETYLTRANSFERASE COMPONENT OF PYRUVATE DEHYDROGENASE COMPLEX"/>
    <property type="match status" value="1"/>
</dbReference>
<feature type="domain" description="Lipoyl-binding" evidence="8">
    <location>
        <begin position="2"/>
        <end position="77"/>
    </location>
</feature>
<reference evidence="10 11" key="1">
    <citation type="journal article" date="1994" name="J. Ferment. Bioeng.">
        <title>Molecular cloning and nucleotide sequence of the gene for an alkaline protease from the alkalophilic Bacillus sp. KSM-K16.</title>
        <authorList>
            <person name="Hakamada Y."/>
            <person name="Kobayashi T."/>
            <person name="Hitomi J."/>
            <person name="Kawai S."/>
            <person name="Ito S."/>
        </authorList>
    </citation>
    <scope>NUCLEOTIDE SEQUENCE [LARGE SCALE GENOMIC DNA]</scope>
    <source>
        <strain evidence="10 11">KSM-K16</strain>
    </source>
</reference>
<keyword evidence="11" id="KW-1185">Reference proteome</keyword>
<dbReference type="KEGG" id="bcl:ABC2449"/>
<dbReference type="GO" id="GO:0016407">
    <property type="term" value="F:acetyltransferase activity"/>
    <property type="evidence" value="ECO:0007669"/>
    <property type="project" value="TreeGrafter"/>
</dbReference>
<feature type="region of interest" description="Disordered" evidence="7">
    <location>
        <begin position="81"/>
        <end position="117"/>
    </location>
</feature>
<comment type="cofactor">
    <cofactor evidence="1 6">
        <name>(R)-lipoate</name>
        <dbReference type="ChEBI" id="CHEBI:83088"/>
    </cofactor>
</comment>
<dbReference type="SUPFAM" id="SSF52777">
    <property type="entry name" value="CoA-dependent acyltransferases"/>
    <property type="match status" value="1"/>
</dbReference>
<dbReference type="EC" id="2.3.1.-" evidence="6"/>
<dbReference type="Gene3D" id="4.10.320.10">
    <property type="entry name" value="E3-binding domain"/>
    <property type="match status" value="1"/>
</dbReference>
<dbReference type="Gene3D" id="3.30.559.10">
    <property type="entry name" value="Chloramphenicol acetyltransferase-like domain"/>
    <property type="match status" value="1"/>
</dbReference>
<dbReference type="InterPro" id="IPR001078">
    <property type="entry name" value="2-oxoacid_DH_actylTfrase"/>
</dbReference>
<evidence type="ECO:0000256" key="2">
    <source>
        <dbReference type="ARBA" id="ARBA00007317"/>
    </source>
</evidence>
<evidence type="ECO:0000313" key="10">
    <source>
        <dbReference type="EMBL" id="BAD64984.1"/>
    </source>
</evidence>
<dbReference type="PANTHER" id="PTHR43178:SF5">
    <property type="entry name" value="LIPOAMIDE ACYLTRANSFERASE COMPONENT OF BRANCHED-CHAIN ALPHA-KETO ACID DEHYDROGENASE COMPLEX, MITOCHONDRIAL"/>
    <property type="match status" value="1"/>
</dbReference>
<dbReference type="InterPro" id="IPR004167">
    <property type="entry name" value="PSBD"/>
</dbReference>
<evidence type="ECO:0000256" key="6">
    <source>
        <dbReference type="RuleBase" id="RU003423"/>
    </source>
</evidence>
<protein>
    <recommendedName>
        <fullName evidence="6">Dihydrolipoamide acetyltransferase component of pyruvate dehydrogenase complex</fullName>
        <ecNumber evidence="6">2.3.1.-</ecNumber>
    </recommendedName>
</protein>
<dbReference type="InterPro" id="IPR050743">
    <property type="entry name" value="2-oxoacid_DH_E2_comp"/>
</dbReference>
<feature type="compositionally biased region" description="Basic and acidic residues" evidence="7">
    <location>
        <begin position="86"/>
        <end position="95"/>
    </location>
</feature>
<dbReference type="SUPFAM" id="SSF47005">
    <property type="entry name" value="Peripheral subunit-binding domain of 2-oxo acid dehydrogenase complex"/>
    <property type="match status" value="1"/>
</dbReference>
<dbReference type="Gene3D" id="2.40.50.100">
    <property type="match status" value="1"/>
</dbReference>
<dbReference type="Pfam" id="PF02817">
    <property type="entry name" value="E3_binding"/>
    <property type="match status" value="1"/>
</dbReference>
<dbReference type="eggNOG" id="COG0508">
    <property type="taxonomic scope" value="Bacteria"/>
</dbReference>
<sequence length="418" mass="45733">MATKMTMPQLGESVTEGTISRWLVGPGDTVQKYEPIAEVLTDKVSAEIPSSYTGTIEQLLVDENETVAVGVDICTIVEEASSEAEESNKEIKTEQKPNPPAKEQTKAEPSQKSRYSPAVVRLAQEHGLDLTTISGSGRGGRITRKDVEAYIAGNHTPEPQQPPAQAKQQEPVRSTPSQAIAAHDQEIPVTGVRKAIAENMVKSKMEVPHAWTMVEVDVTNLVKLRDKKKAAFKEQEGISLTYFPFFMKACVEALKEFPEINAQWNGTTIVRKKDINLSLAVATEDALYVPVIHQADELTIKGLAKKADELAKKARTGKLTGADMQGGTFTLNNTGSFGSILSQPIINSPQAAILSVESIVKRPVVRETEEGDVIAIRHMVNLCLSLDHRVLDGLVCGRFLASMKRRLEQMNEDSTSIY</sequence>
<proteinExistence type="inferred from homology"/>
<evidence type="ECO:0000313" key="11">
    <source>
        <dbReference type="Proteomes" id="UP000001168"/>
    </source>
</evidence>
<organism evidence="10 11">
    <name type="scientific">Shouchella clausii (strain KSM-K16)</name>
    <name type="common">Alkalihalobacillus clausii</name>
    <dbReference type="NCBI Taxonomy" id="66692"/>
    <lineage>
        <taxon>Bacteria</taxon>
        <taxon>Bacillati</taxon>
        <taxon>Bacillota</taxon>
        <taxon>Bacilli</taxon>
        <taxon>Bacillales</taxon>
        <taxon>Bacillaceae</taxon>
        <taxon>Shouchella</taxon>
    </lineage>
</organism>
<dbReference type="Pfam" id="PF00364">
    <property type="entry name" value="Biotin_lipoyl"/>
    <property type="match status" value="1"/>
</dbReference>
<dbReference type="HOGENOM" id="CLU_016733_10_1_9"/>
<reference evidence="11" key="4">
    <citation type="submission" date="2003-10" db="EMBL/GenBank/DDBJ databases">
        <title>The complete genome sequence of the alkaliphilic Bacillus clausii KSM-K16.</title>
        <authorList>
            <person name="Takaki Y."/>
            <person name="Kageyama Y."/>
            <person name="Shimamura S."/>
            <person name="Suzuki H."/>
            <person name="Nishi S."/>
            <person name="Hatada Y."/>
            <person name="Kawai S."/>
            <person name="Ito S."/>
            <person name="Horikoshi K."/>
        </authorList>
    </citation>
    <scope>NUCLEOTIDE SEQUENCE [LARGE SCALE GENOMIC DNA]</scope>
    <source>
        <strain evidence="11">KSM-K16</strain>
    </source>
</reference>
<evidence type="ECO:0000256" key="5">
    <source>
        <dbReference type="ARBA" id="ARBA00023315"/>
    </source>
</evidence>
<dbReference type="STRING" id="66692.ABC2449"/>
<dbReference type="GO" id="GO:0005737">
    <property type="term" value="C:cytoplasm"/>
    <property type="evidence" value="ECO:0007669"/>
    <property type="project" value="TreeGrafter"/>
</dbReference>
<dbReference type="SUPFAM" id="SSF51230">
    <property type="entry name" value="Single hybrid motif"/>
    <property type="match status" value="1"/>
</dbReference>
<reference evidence="10 11" key="5">
    <citation type="journal article" date="2007" name="Extremophiles">
        <title>Intragenomic diversity of the V1 regions of 16S rRNA genes in high-alkaline protease-producing Bacillus clausii spp.</title>
        <authorList>
            <person name="Kageyama Y."/>
            <person name="Takaki Y."/>
            <person name="Shimamura S."/>
            <person name="Nishi S."/>
            <person name="Nogi Y."/>
            <person name="Uchimura K."/>
            <person name="Kobayashi T."/>
            <person name="Hitomi J."/>
            <person name="Ozaki K."/>
            <person name="Kawai S."/>
            <person name="Ito S."/>
            <person name="Horikoshi K."/>
        </authorList>
    </citation>
    <scope>NUCLEOTIDE SEQUENCE [LARGE SCALE GENOMIC DNA]</scope>
    <source>
        <strain evidence="10 11">KSM-K16</strain>
    </source>
</reference>
<evidence type="ECO:0000256" key="7">
    <source>
        <dbReference type="SAM" id="MobiDB-lite"/>
    </source>
</evidence>
<keyword evidence="5 6" id="KW-0012">Acyltransferase</keyword>
<evidence type="ECO:0000256" key="4">
    <source>
        <dbReference type="ARBA" id="ARBA00022823"/>
    </source>
</evidence>
<dbReference type="EMBL" id="AP006627">
    <property type="protein sequence ID" value="BAD64984.1"/>
    <property type="molecule type" value="Genomic_DNA"/>
</dbReference>
<dbReference type="PROSITE" id="PS51826">
    <property type="entry name" value="PSBD"/>
    <property type="match status" value="1"/>
</dbReference>
<evidence type="ECO:0000256" key="1">
    <source>
        <dbReference type="ARBA" id="ARBA00001938"/>
    </source>
</evidence>
<reference evidence="10 11" key="3">
    <citation type="journal article" date="1997" name="Protein Eng.">
        <title>High-resolution crystal structure of M-protease: phylogeny aided analysis of the high-alkaline adaptation mechanism.</title>
        <authorList>
            <person name="Shirai T."/>
            <person name="Suzuki A."/>
            <person name="Yamane T."/>
            <person name="Ashida T."/>
            <person name="Kobayashi T."/>
            <person name="Ito S."/>
        </authorList>
    </citation>
    <scope>NUCLEOTIDE SEQUENCE [LARGE SCALE GENOMIC DNA]</scope>
    <source>
        <strain evidence="10 11">KSM-K16</strain>
    </source>
</reference>
<reference evidence="10 11" key="2">
    <citation type="journal article" date="1995" name="Appl. Microbiol. Biotechnol.">
        <title>Purification and properties of an alkaline protease from alkalophilic Bacillus sp. KSM-K16.</title>
        <authorList>
            <person name="Kobayashi T."/>
            <person name="Hakamada Y."/>
            <person name="Adachi S."/>
            <person name="Hitomi J."/>
            <person name="Yoshimatsu T."/>
            <person name="Koike K."/>
            <person name="Kawai S."/>
            <person name="Ito S."/>
        </authorList>
    </citation>
    <scope>NUCLEOTIDE SEQUENCE [LARGE SCALE GENOMIC DNA]</scope>
    <source>
        <strain evidence="10 11">KSM-K16</strain>
    </source>
</reference>
<feature type="domain" description="Peripheral subunit-binding (PSBD)" evidence="9">
    <location>
        <begin position="114"/>
        <end position="151"/>
    </location>
</feature>
<dbReference type="CDD" id="cd06849">
    <property type="entry name" value="lipoyl_domain"/>
    <property type="match status" value="1"/>
</dbReference>
<dbReference type="Pfam" id="PF00198">
    <property type="entry name" value="2-oxoacid_dh"/>
    <property type="match status" value="1"/>
</dbReference>
<keyword evidence="3 6" id="KW-0808">Transferase</keyword>
<dbReference type="InterPro" id="IPR000089">
    <property type="entry name" value="Biotin_lipoyl"/>
</dbReference>
<dbReference type="Proteomes" id="UP000001168">
    <property type="component" value="Chromosome"/>
</dbReference>
<dbReference type="PROSITE" id="PS50968">
    <property type="entry name" value="BIOTINYL_LIPOYL"/>
    <property type="match status" value="1"/>
</dbReference>
<gene>
    <name evidence="10" type="primary">bkdB</name>
    <name evidence="10" type="ordered locus">ABC2449</name>
</gene>
<dbReference type="InterPro" id="IPR023213">
    <property type="entry name" value="CAT-like_dom_sf"/>
</dbReference>
<evidence type="ECO:0000259" key="8">
    <source>
        <dbReference type="PROSITE" id="PS50968"/>
    </source>
</evidence>
<dbReference type="InterPro" id="IPR011053">
    <property type="entry name" value="Single_hybrid_motif"/>
</dbReference>
<name>Q5WF76_SHOC1</name>
<keyword evidence="4 6" id="KW-0450">Lipoyl</keyword>
<dbReference type="AlphaFoldDB" id="Q5WF76"/>
<accession>Q5WF76</accession>